<gene>
    <name evidence="2" type="ORF">AVDCRST_MAG26-2769</name>
</gene>
<protein>
    <submittedName>
        <fullName evidence="2">Uncharacterized protein</fullName>
    </submittedName>
</protein>
<dbReference type="AlphaFoldDB" id="A0A6J4J8W5"/>
<organism evidence="2">
    <name type="scientific">uncultured Chloroflexia bacterium</name>
    <dbReference type="NCBI Taxonomy" id="1672391"/>
    <lineage>
        <taxon>Bacteria</taxon>
        <taxon>Bacillati</taxon>
        <taxon>Chloroflexota</taxon>
        <taxon>Chloroflexia</taxon>
        <taxon>environmental samples</taxon>
    </lineage>
</organism>
<proteinExistence type="predicted"/>
<name>A0A6J4J8W5_9CHLR</name>
<reference evidence="2" key="1">
    <citation type="submission" date="2020-02" db="EMBL/GenBank/DDBJ databases">
        <authorList>
            <person name="Meier V. D."/>
        </authorList>
    </citation>
    <scope>NUCLEOTIDE SEQUENCE</scope>
    <source>
        <strain evidence="2">AVDCRST_MAG26</strain>
    </source>
</reference>
<feature type="compositionally biased region" description="Basic and acidic residues" evidence="1">
    <location>
        <begin position="66"/>
        <end position="80"/>
    </location>
</feature>
<feature type="compositionally biased region" description="Polar residues" evidence="1">
    <location>
        <begin position="47"/>
        <end position="65"/>
    </location>
</feature>
<feature type="compositionally biased region" description="Polar residues" evidence="1">
    <location>
        <begin position="19"/>
        <end position="34"/>
    </location>
</feature>
<accession>A0A6J4J8W5</accession>
<feature type="region of interest" description="Disordered" evidence="1">
    <location>
        <begin position="1"/>
        <end position="80"/>
    </location>
</feature>
<dbReference type="EMBL" id="CADCTK010000645">
    <property type="protein sequence ID" value="CAA9269906.1"/>
    <property type="molecule type" value="Genomic_DNA"/>
</dbReference>
<evidence type="ECO:0000313" key="2">
    <source>
        <dbReference type="EMBL" id="CAA9269906.1"/>
    </source>
</evidence>
<sequence length="80" mass="8824">MPAVHNLQGRTMHCHKEGSMSNAGTDQSEQQNQRDQAEGERDDEMEQNVTRGSAGGDQSTRQQTPAERDPAEGSRREADV</sequence>
<evidence type="ECO:0000256" key="1">
    <source>
        <dbReference type="SAM" id="MobiDB-lite"/>
    </source>
</evidence>